<feature type="region of interest" description="Disordered" evidence="1">
    <location>
        <begin position="316"/>
        <end position="374"/>
    </location>
</feature>
<dbReference type="AlphaFoldDB" id="A0A9W8MAW1"/>
<evidence type="ECO:0000256" key="1">
    <source>
        <dbReference type="SAM" id="MobiDB-lite"/>
    </source>
</evidence>
<reference evidence="2" key="1">
    <citation type="submission" date="2022-06" db="EMBL/GenBank/DDBJ databases">
        <title>Genome Sequence of Candolleomyces eurysporus.</title>
        <authorList>
            <person name="Buettner E."/>
        </authorList>
    </citation>
    <scope>NUCLEOTIDE SEQUENCE</scope>
    <source>
        <strain evidence="2">VTCC 930004</strain>
    </source>
</reference>
<gene>
    <name evidence="2" type="ORF">H1R20_g15173</name>
</gene>
<evidence type="ECO:0000313" key="3">
    <source>
        <dbReference type="Proteomes" id="UP001140091"/>
    </source>
</evidence>
<dbReference type="EMBL" id="JANBPK010001535">
    <property type="protein sequence ID" value="KAJ2921924.1"/>
    <property type="molecule type" value="Genomic_DNA"/>
</dbReference>
<comment type="caution">
    <text evidence="2">The sequence shown here is derived from an EMBL/GenBank/DDBJ whole genome shotgun (WGS) entry which is preliminary data.</text>
</comment>
<protein>
    <submittedName>
        <fullName evidence="2">Uncharacterized protein</fullName>
    </submittedName>
</protein>
<keyword evidence="3" id="KW-1185">Reference proteome</keyword>
<dbReference type="Proteomes" id="UP001140091">
    <property type="component" value="Unassembled WGS sequence"/>
</dbReference>
<feature type="non-terminal residue" evidence="2">
    <location>
        <position position="579"/>
    </location>
</feature>
<sequence length="579" mass="62604">MLNPRWYTEDGQRILACKPLAELGQVFGKELPRLASLLDSPAAEARVNAFYTRVGLPFDPIQSTSVSHSKTILCPRCRAKIIVPYMKSDGTGYLQSRFRVSCPRDSCPVITKGTLCARKLAENLSRQGMAPDSYLPYVVSQSFDVILKFSLFSFTQFSSYHTTSFFHSGTFFTESRVADQKAGRLLISDVAQRYDAALPGSSTGNQIVTTMNVTATSNYNNSQIATEATVGCNEVLCLKILHGADYKLAEIRGQFKMNKLIGRVMSAHSTPMIYSVELSGALSPLGNRQDMLAATHASEHNAVLFACRNRRTFDTAKIRHKEHAKKMERRVKRAEKGKSEKGFKASDSLPKEDGSEQEMSKEGRDKRERETKENNASYCGYGAAFLMPVPLVYSSGGSLNGGAVGERAIQAGAGTPGAEGDVLVLVAGGQEEVGVEEGEGVAEDAEDEKLIASSISNCPAYRTTAMNRVSVEDGIWFNQVVCDLISICILCGEGATLLPAIRAGNPLNGSVKAKEVLIGTADAKNEGDEVTGALVDIDGVLGTTTVKVDKASTIFRDDEDSNESTVGLSNKHLPEDEVN</sequence>
<feature type="compositionally biased region" description="Basic residues" evidence="1">
    <location>
        <begin position="318"/>
        <end position="333"/>
    </location>
</feature>
<name>A0A9W8MAW1_9AGAR</name>
<dbReference type="OrthoDB" id="2684236at2759"/>
<evidence type="ECO:0000313" key="2">
    <source>
        <dbReference type="EMBL" id="KAJ2921924.1"/>
    </source>
</evidence>
<feature type="compositionally biased region" description="Basic and acidic residues" evidence="1">
    <location>
        <begin position="334"/>
        <end position="373"/>
    </location>
</feature>
<feature type="region of interest" description="Disordered" evidence="1">
    <location>
        <begin position="559"/>
        <end position="579"/>
    </location>
</feature>
<organism evidence="2 3">
    <name type="scientific">Candolleomyces eurysporus</name>
    <dbReference type="NCBI Taxonomy" id="2828524"/>
    <lineage>
        <taxon>Eukaryota</taxon>
        <taxon>Fungi</taxon>
        <taxon>Dikarya</taxon>
        <taxon>Basidiomycota</taxon>
        <taxon>Agaricomycotina</taxon>
        <taxon>Agaricomycetes</taxon>
        <taxon>Agaricomycetidae</taxon>
        <taxon>Agaricales</taxon>
        <taxon>Agaricineae</taxon>
        <taxon>Psathyrellaceae</taxon>
        <taxon>Candolleomyces</taxon>
    </lineage>
</organism>
<accession>A0A9W8MAW1</accession>
<proteinExistence type="predicted"/>